<dbReference type="PANTHER" id="PTHR45663">
    <property type="entry name" value="GEO12009P1"/>
    <property type="match status" value="1"/>
</dbReference>
<name>A0ABY2RK36_9NOCA</name>
<dbReference type="Pfam" id="PF14561">
    <property type="entry name" value="TPR_20"/>
    <property type="match status" value="1"/>
</dbReference>
<comment type="caution">
    <text evidence="6">The sequence shown here is derived from an EMBL/GenBank/DDBJ whole genome shotgun (WGS) entry which is preliminary data.</text>
</comment>
<keyword evidence="7" id="KW-1185">Reference proteome</keyword>
<reference evidence="6 7" key="1">
    <citation type="submission" date="2019-04" db="EMBL/GenBank/DDBJ databases">
        <title>Rhodococcus oryzae sp. nov., a novel actinomycete isolated from rhizosphere soil of rice (Oryza sativa L.).</title>
        <authorList>
            <person name="Li C."/>
        </authorList>
    </citation>
    <scope>NUCLEOTIDE SEQUENCE [LARGE SCALE GENOMIC DNA]</scope>
    <source>
        <strain evidence="6 7">NEAU-CX67</strain>
    </source>
</reference>
<gene>
    <name evidence="6" type="ORF">FCG67_13605</name>
</gene>
<accession>A0ABY2RK36</accession>
<dbReference type="RefSeq" id="WP_136910259.1">
    <property type="nucleotide sequence ID" value="NZ_SUMD01000005.1"/>
</dbReference>
<feature type="region of interest" description="Disordered" evidence="4">
    <location>
        <begin position="142"/>
        <end position="163"/>
    </location>
</feature>
<dbReference type="CDD" id="cd02956">
    <property type="entry name" value="ybbN"/>
    <property type="match status" value="1"/>
</dbReference>
<keyword evidence="3" id="KW-0676">Redox-active center</keyword>
<dbReference type="Pfam" id="PF00085">
    <property type="entry name" value="Thioredoxin"/>
    <property type="match status" value="1"/>
</dbReference>
<evidence type="ECO:0000259" key="5">
    <source>
        <dbReference type="PROSITE" id="PS51352"/>
    </source>
</evidence>
<dbReference type="Proteomes" id="UP000305109">
    <property type="component" value="Unassembled WGS sequence"/>
</dbReference>
<dbReference type="Gene3D" id="3.40.30.10">
    <property type="entry name" value="Glutaredoxin"/>
    <property type="match status" value="1"/>
</dbReference>
<organism evidence="6 7">
    <name type="scientific">Rhodococcus oryzae</name>
    <dbReference type="NCBI Taxonomy" id="2571143"/>
    <lineage>
        <taxon>Bacteria</taxon>
        <taxon>Bacillati</taxon>
        <taxon>Actinomycetota</taxon>
        <taxon>Actinomycetes</taxon>
        <taxon>Mycobacteriales</taxon>
        <taxon>Nocardiaceae</taxon>
        <taxon>Rhodococcus</taxon>
    </lineage>
</organism>
<comment type="similarity">
    <text evidence="2">Belongs to the thioredoxin family.</text>
</comment>
<evidence type="ECO:0000313" key="6">
    <source>
        <dbReference type="EMBL" id="TJZ78052.1"/>
    </source>
</evidence>
<evidence type="ECO:0000256" key="4">
    <source>
        <dbReference type="SAM" id="MobiDB-lite"/>
    </source>
</evidence>
<evidence type="ECO:0000256" key="3">
    <source>
        <dbReference type="ARBA" id="ARBA00023284"/>
    </source>
</evidence>
<evidence type="ECO:0000313" key="7">
    <source>
        <dbReference type="Proteomes" id="UP000305109"/>
    </source>
</evidence>
<dbReference type="PANTHER" id="PTHR45663:SF11">
    <property type="entry name" value="GEO12009P1"/>
    <property type="match status" value="1"/>
</dbReference>
<dbReference type="EMBL" id="SUMD01000005">
    <property type="protein sequence ID" value="TJZ78052.1"/>
    <property type="molecule type" value="Genomic_DNA"/>
</dbReference>
<evidence type="ECO:0000256" key="2">
    <source>
        <dbReference type="ARBA" id="ARBA00008987"/>
    </source>
</evidence>
<dbReference type="InterPro" id="IPR011990">
    <property type="entry name" value="TPR-like_helical_dom_sf"/>
</dbReference>
<dbReference type="InterPro" id="IPR036249">
    <property type="entry name" value="Thioredoxin-like_sf"/>
</dbReference>
<feature type="domain" description="Thioredoxin" evidence="5">
    <location>
        <begin position="10"/>
        <end position="138"/>
    </location>
</feature>
<dbReference type="InterPro" id="IPR013766">
    <property type="entry name" value="Thioredoxin_domain"/>
</dbReference>
<evidence type="ECO:0000256" key="1">
    <source>
        <dbReference type="ARBA" id="ARBA00003318"/>
    </source>
</evidence>
<dbReference type="PROSITE" id="PS51352">
    <property type="entry name" value="THIOREDOXIN_2"/>
    <property type="match status" value="1"/>
</dbReference>
<proteinExistence type="inferred from homology"/>
<sequence>MTGAVDLSALKERAQAAPAGPPTANGVSAASSAVVEVTEANFEAEVLARSTQVPVVVELYAASMPASAVFSPTLDSLAAAGNGSWVLARVNVDSDPRIAQAFGVQALPAVVAVAAGRPLADFDGDEPQLGQWIDAVLQATAGKLSGPPQSEGEGEGEPEEPEDPRFVAAETALSEGDLAGAEAAYQVILDAEPANVQALGAIRQVRFIARVQDLDPDAVARADAEPADVTAQLDAADMELYSQQPEAAFARLIETIRRTAGDDRNSARTRLLELFELFDPADPIVIAARRKLASALY</sequence>
<protein>
    <submittedName>
        <fullName evidence="6">Tetratricopeptide repeat protein</fullName>
    </submittedName>
</protein>
<dbReference type="Gene3D" id="1.25.40.10">
    <property type="entry name" value="Tetratricopeptide repeat domain"/>
    <property type="match status" value="1"/>
</dbReference>
<feature type="compositionally biased region" description="Acidic residues" evidence="4">
    <location>
        <begin position="152"/>
        <end position="162"/>
    </location>
</feature>
<dbReference type="SUPFAM" id="SSF52833">
    <property type="entry name" value="Thioredoxin-like"/>
    <property type="match status" value="1"/>
</dbReference>
<comment type="function">
    <text evidence="1">Participates in various redox reactions through the reversible oxidation of its active center dithiol to a disulfide and catalyzes dithiol-disulfide exchange reactions.</text>
</comment>